<gene>
    <name evidence="1" type="ORF">T05_9743</name>
</gene>
<evidence type="ECO:0000313" key="1">
    <source>
        <dbReference type="EMBL" id="KRX30660.1"/>
    </source>
</evidence>
<dbReference type="AlphaFoldDB" id="A0A0V0SV07"/>
<dbReference type="EMBL" id="JYDJ01002304">
    <property type="protein sequence ID" value="KRX30660.1"/>
    <property type="molecule type" value="Genomic_DNA"/>
</dbReference>
<protein>
    <submittedName>
        <fullName evidence="1">Uncharacterized protein</fullName>
    </submittedName>
</protein>
<dbReference type="Proteomes" id="UP000055048">
    <property type="component" value="Unassembled WGS sequence"/>
</dbReference>
<proteinExistence type="predicted"/>
<name>A0A0V0SV07_9BILA</name>
<reference evidence="1 2" key="1">
    <citation type="submission" date="2015-01" db="EMBL/GenBank/DDBJ databases">
        <title>Evolution of Trichinella species and genotypes.</title>
        <authorList>
            <person name="Korhonen P.K."/>
            <person name="Edoardo P."/>
            <person name="Giuseppe L.R."/>
            <person name="Gasser R.B."/>
        </authorList>
    </citation>
    <scope>NUCLEOTIDE SEQUENCE [LARGE SCALE GENOMIC DNA]</scope>
    <source>
        <strain evidence="1">ISS417</strain>
    </source>
</reference>
<accession>A0A0V0SV07</accession>
<comment type="caution">
    <text evidence="1">The sequence shown here is derived from an EMBL/GenBank/DDBJ whole genome shotgun (WGS) entry which is preliminary data.</text>
</comment>
<keyword evidence="2" id="KW-1185">Reference proteome</keyword>
<evidence type="ECO:0000313" key="2">
    <source>
        <dbReference type="Proteomes" id="UP000055048"/>
    </source>
</evidence>
<organism evidence="1 2">
    <name type="scientific">Trichinella murrelli</name>
    <dbReference type="NCBI Taxonomy" id="144512"/>
    <lineage>
        <taxon>Eukaryota</taxon>
        <taxon>Metazoa</taxon>
        <taxon>Ecdysozoa</taxon>
        <taxon>Nematoda</taxon>
        <taxon>Enoplea</taxon>
        <taxon>Dorylaimia</taxon>
        <taxon>Trichinellida</taxon>
        <taxon>Trichinellidae</taxon>
        <taxon>Trichinella</taxon>
    </lineage>
</organism>
<sequence>MSTKSSEQSSEGDTKTFQEQFLDLEKFFQISESSQVQFSDLEKFFQISESSQVQFSD</sequence>